<proteinExistence type="predicted"/>
<accession>A0A6J8AYC9</accession>
<reference evidence="3 4" key="1">
    <citation type="submission" date="2020-06" db="EMBL/GenBank/DDBJ databases">
        <authorList>
            <person name="Li R."/>
            <person name="Bekaert M."/>
        </authorList>
    </citation>
    <scope>NUCLEOTIDE SEQUENCE [LARGE SCALE GENOMIC DNA]</scope>
    <source>
        <strain evidence="4">wild</strain>
    </source>
</reference>
<name>A0A6J8AYC9_MYTCO</name>
<evidence type="ECO:0000256" key="1">
    <source>
        <dbReference type="SAM" id="MobiDB-lite"/>
    </source>
</evidence>
<dbReference type="PANTHER" id="PTHR37984:SF15">
    <property type="entry name" value="INTEGRASE CATALYTIC DOMAIN-CONTAINING PROTEIN"/>
    <property type="match status" value="1"/>
</dbReference>
<dbReference type="FunFam" id="3.30.420.10:FF:000032">
    <property type="entry name" value="Retrovirus-related Pol polyprotein from transposon 297-like Protein"/>
    <property type="match status" value="1"/>
</dbReference>
<keyword evidence="4" id="KW-1185">Reference proteome</keyword>
<dbReference type="OrthoDB" id="7699117at2759"/>
<dbReference type="Pfam" id="PF00665">
    <property type="entry name" value="rve"/>
    <property type="match status" value="1"/>
</dbReference>
<protein>
    <recommendedName>
        <fullName evidence="2">Integrase catalytic domain-containing protein</fullName>
    </recommendedName>
</protein>
<sequence length="503" mass="57191">MLHVNASGLNETTVSLIIDTLVGKFICTSSNSTVLCPEPLCKRTDCPDCTNANLLSVENNETCSTKVASEILTPIRVIQTDPREISIAVQDDTEDDSIPNWLSMWSEEQISCWQKADPDIKIIFELKSLHLAKPPKSVFNGVHILIAIDILGTCPVTRNANEYLIVITDYFTKWTESFAVSNHTALTVADKLVTEVFCRFGVPSQLHSDQGREFMSDLFTQICILLNIDKTRTCPYRPQSDGLVDRINRTLIQMLSIFVNDNRNDWDDHLPYLLMAYRSTIQDSTGFAPHKLLFGRDMMCPIDIISGFMPKNENILCPVQYVEWVKHTLSLTYKFVNSNLNRAASRQKKNYDRGAKPRAFEEGSFVWRWYPPKAGLKLALGWTGPYHVEKKLSDVLYKIRLLPDRRFLVVHVDHLKPYTGLNKPNGWEIEESEFDNSFVELPDETENIDFADDLNSSTEISSLNTPDARVTNHTPVDDKPVTPPRRTRCGRSVKKPIKYSPSL</sequence>
<dbReference type="GO" id="GO:0015074">
    <property type="term" value="P:DNA integration"/>
    <property type="evidence" value="ECO:0007669"/>
    <property type="project" value="InterPro"/>
</dbReference>
<dbReference type="PANTHER" id="PTHR37984">
    <property type="entry name" value="PROTEIN CBG26694"/>
    <property type="match status" value="1"/>
</dbReference>
<dbReference type="Gene3D" id="3.30.420.10">
    <property type="entry name" value="Ribonuclease H-like superfamily/Ribonuclease H"/>
    <property type="match status" value="1"/>
</dbReference>
<dbReference type="InterPro" id="IPR012337">
    <property type="entry name" value="RNaseH-like_sf"/>
</dbReference>
<gene>
    <name evidence="3" type="ORF">MCOR_12564</name>
</gene>
<feature type="region of interest" description="Disordered" evidence="1">
    <location>
        <begin position="459"/>
        <end position="503"/>
    </location>
</feature>
<dbReference type="InterPro" id="IPR001584">
    <property type="entry name" value="Integrase_cat-core"/>
</dbReference>
<dbReference type="InterPro" id="IPR036397">
    <property type="entry name" value="RNaseH_sf"/>
</dbReference>
<evidence type="ECO:0000259" key="2">
    <source>
        <dbReference type="PROSITE" id="PS50994"/>
    </source>
</evidence>
<dbReference type="GO" id="GO:0003676">
    <property type="term" value="F:nucleic acid binding"/>
    <property type="evidence" value="ECO:0007669"/>
    <property type="project" value="InterPro"/>
</dbReference>
<evidence type="ECO:0000313" key="3">
    <source>
        <dbReference type="EMBL" id="CAC5375615.1"/>
    </source>
</evidence>
<dbReference type="SUPFAM" id="SSF53098">
    <property type="entry name" value="Ribonuclease H-like"/>
    <property type="match status" value="1"/>
</dbReference>
<feature type="compositionally biased region" description="Basic residues" evidence="1">
    <location>
        <begin position="485"/>
        <end position="497"/>
    </location>
</feature>
<dbReference type="AlphaFoldDB" id="A0A6J8AYC9"/>
<dbReference type="InterPro" id="IPR050951">
    <property type="entry name" value="Retrovirus_Pol_polyprotein"/>
</dbReference>
<evidence type="ECO:0000313" key="4">
    <source>
        <dbReference type="Proteomes" id="UP000507470"/>
    </source>
</evidence>
<dbReference type="InterPro" id="IPR054465">
    <property type="entry name" value="Integrase_p58-like_C"/>
</dbReference>
<dbReference type="Proteomes" id="UP000507470">
    <property type="component" value="Unassembled WGS sequence"/>
</dbReference>
<feature type="domain" description="Integrase catalytic" evidence="2">
    <location>
        <begin position="131"/>
        <end position="297"/>
    </location>
</feature>
<dbReference type="EMBL" id="CACVKT020002154">
    <property type="protein sequence ID" value="CAC5375615.1"/>
    <property type="molecule type" value="Genomic_DNA"/>
</dbReference>
<dbReference type="PROSITE" id="PS50994">
    <property type="entry name" value="INTEGRASE"/>
    <property type="match status" value="1"/>
</dbReference>
<dbReference type="Pfam" id="PF22938">
    <property type="entry name" value="Integrase_p58_C"/>
    <property type="match status" value="1"/>
</dbReference>
<organism evidence="3 4">
    <name type="scientific">Mytilus coruscus</name>
    <name type="common">Sea mussel</name>
    <dbReference type="NCBI Taxonomy" id="42192"/>
    <lineage>
        <taxon>Eukaryota</taxon>
        <taxon>Metazoa</taxon>
        <taxon>Spiralia</taxon>
        <taxon>Lophotrochozoa</taxon>
        <taxon>Mollusca</taxon>
        <taxon>Bivalvia</taxon>
        <taxon>Autobranchia</taxon>
        <taxon>Pteriomorphia</taxon>
        <taxon>Mytilida</taxon>
        <taxon>Mytiloidea</taxon>
        <taxon>Mytilidae</taxon>
        <taxon>Mytilinae</taxon>
        <taxon>Mytilus</taxon>
    </lineage>
</organism>